<evidence type="ECO:0000256" key="4">
    <source>
        <dbReference type="ARBA" id="ARBA00022622"/>
    </source>
</evidence>
<keyword evidence="11" id="KW-1185">Reference proteome</keyword>
<evidence type="ECO:0000313" key="12">
    <source>
        <dbReference type="WBParaSite" id="nRc.2.0.1.t43875-RA"/>
    </source>
</evidence>
<sequence>MGALFQRRKTKKRTTKSPPCLWSKNLRHILQRTVAASSAPTSSVALSNVLIKTPYENFDLQFCRRGLSCCGRDLERKLYEESQTDFRKLMQEKIIGLSHTFESRASKFDN</sequence>
<reference evidence="12" key="1">
    <citation type="submission" date="2022-11" db="UniProtKB">
        <authorList>
            <consortium name="WormBaseParasite"/>
        </authorList>
    </citation>
    <scope>IDENTIFICATION</scope>
</reference>
<evidence type="ECO:0000256" key="7">
    <source>
        <dbReference type="ARBA" id="ARBA00023136"/>
    </source>
</evidence>
<evidence type="ECO:0000256" key="1">
    <source>
        <dbReference type="ARBA" id="ARBA00004609"/>
    </source>
</evidence>
<evidence type="ECO:0000256" key="9">
    <source>
        <dbReference type="ARBA" id="ARBA00023207"/>
    </source>
</evidence>
<keyword evidence="4" id="KW-0336">GPI-anchor</keyword>
<evidence type="ECO:0000256" key="2">
    <source>
        <dbReference type="ARBA" id="ARBA00010260"/>
    </source>
</evidence>
<dbReference type="GO" id="GO:0005886">
    <property type="term" value="C:plasma membrane"/>
    <property type="evidence" value="ECO:0007669"/>
    <property type="project" value="UniProtKB-SubCell"/>
</dbReference>
<keyword evidence="3" id="KW-1003">Cell membrane</keyword>
<evidence type="ECO:0000256" key="6">
    <source>
        <dbReference type="ARBA" id="ARBA00022974"/>
    </source>
</evidence>
<dbReference type="AlphaFoldDB" id="A0A915L097"/>
<keyword evidence="8" id="KW-0325">Glycoprotein</keyword>
<keyword evidence="9" id="KW-0357">Heparan sulfate</keyword>
<evidence type="ECO:0000256" key="3">
    <source>
        <dbReference type="ARBA" id="ARBA00022475"/>
    </source>
</evidence>
<protein>
    <submittedName>
        <fullName evidence="12">Uncharacterized protein</fullName>
    </submittedName>
</protein>
<organism evidence="11 12">
    <name type="scientific">Romanomermis culicivorax</name>
    <name type="common">Nematode worm</name>
    <dbReference type="NCBI Taxonomy" id="13658"/>
    <lineage>
        <taxon>Eukaryota</taxon>
        <taxon>Metazoa</taxon>
        <taxon>Ecdysozoa</taxon>
        <taxon>Nematoda</taxon>
        <taxon>Enoplea</taxon>
        <taxon>Dorylaimia</taxon>
        <taxon>Mermithida</taxon>
        <taxon>Mermithoidea</taxon>
        <taxon>Mermithidae</taxon>
        <taxon>Romanomermis</taxon>
    </lineage>
</organism>
<evidence type="ECO:0000256" key="8">
    <source>
        <dbReference type="ARBA" id="ARBA00023180"/>
    </source>
</evidence>
<evidence type="ECO:0000256" key="5">
    <source>
        <dbReference type="ARBA" id="ARBA00022729"/>
    </source>
</evidence>
<dbReference type="GO" id="GO:0009966">
    <property type="term" value="P:regulation of signal transduction"/>
    <property type="evidence" value="ECO:0007669"/>
    <property type="project" value="InterPro"/>
</dbReference>
<comment type="similarity">
    <text evidence="2">Belongs to the glypican family.</text>
</comment>
<dbReference type="WBParaSite" id="nRc.2.0.1.t43875-RA">
    <property type="protein sequence ID" value="nRc.2.0.1.t43875-RA"/>
    <property type="gene ID" value="nRc.2.0.1.g43875"/>
</dbReference>
<dbReference type="Pfam" id="PF01153">
    <property type="entry name" value="Glypican"/>
    <property type="match status" value="1"/>
</dbReference>
<keyword evidence="6" id="KW-0654">Proteoglycan</keyword>
<evidence type="ECO:0000256" key="10">
    <source>
        <dbReference type="ARBA" id="ARBA00023288"/>
    </source>
</evidence>
<proteinExistence type="inferred from homology"/>
<keyword evidence="7" id="KW-0472">Membrane</keyword>
<dbReference type="InterPro" id="IPR001863">
    <property type="entry name" value="Glypican"/>
</dbReference>
<keyword evidence="10" id="KW-0449">Lipoprotein</keyword>
<dbReference type="Proteomes" id="UP000887565">
    <property type="component" value="Unplaced"/>
</dbReference>
<evidence type="ECO:0000313" key="11">
    <source>
        <dbReference type="Proteomes" id="UP000887565"/>
    </source>
</evidence>
<name>A0A915L097_ROMCU</name>
<keyword evidence="5" id="KW-0732">Signal</keyword>
<dbReference type="GO" id="GO:0098552">
    <property type="term" value="C:side of membrane"/>
    <property type="evidence" value="ECO:0007669"/>
    <property type="project" value="UniProtKB-KW"/>
</dbReference>
<comment type="subcellular location">
    <subcellularLocation>
        <location evidence="1">Cell membrane</location>
        <topology evidence="1">Lipid-anchor</topology>
        <topology evidence="1">GPI-anchor</topology>
    </subcellularLocation>
</comment>
<accession>A0A915L097</accession>